<dbReference type="RefSeq" id="WP_065541248.1">
    <property type="nucleotide sequence ID" value="NZ_CP015405.2"/>
</dbReference>
<dbReference type="InterPro" id="IPR008323">
    <property type="entry name" value="UCP033563"/>
</dbReference>
<evidence type="ECO:0000313" key="1">
    <source>
        <dbReference type="EMBL" id="ANU75030.1"/>
    </source>
</evidence>
<sequence>MAVVKPFCAVRPQENLASQIAALPYDVYNRKEAKEVTEKNPYSFLKIDRPETQFPDDVDMYAPEVYKKARKIFWNMMEDGDFLQDVDPNFYLYELTRNGHVQTGIVACASIDDYMNGIIKKHENTRVEKELDRIRHVDVLEAQTGPIFLAYRANADFRHLIEVKKKDFPIFNFVSEDGIRHRGWMIYESAMTHKIEKTFRAMDGIYIADGHHRAASAIKAGLKRRQENPNYTGREPFNYFLCTLFADEELEILDYNRVVKDLNGCSEEEFLEKVRERFFVSEPGTEAVSPRQKGEFGMFLGGRWYTLNIKDEYRSPDVVDGLDVALLQNNLLEPVLGIREPAKDPRIDFIGGIRGLGELEKRVLTDCKAAFSMYPTSMAELFAVADAGKLMPPKSTWFEPKLRSGLFIHRI</sequence>
<dbReference type="STRING" id="1796616.A4V09_04180"/>
<gene>
    <name evidence="1" type="ORF">A4V09_04180</name>
</gene>
<evidence type="ECO:0008006" key="3">
    <source>
        <dbReference type="Google" id="ProtNLM"/>
    </source>
</evidence>
<accession>A0A1C7I5V0</accession>
<dbReference type="Pfam" id="PF06245">
    <property type="entry name" value="DUF1015"/>
    <property type="match status" value="1"/>
</dbReference>
<protein>
    <recommendedName>
        <fullName evidence="3">DUF1015 domain-containing protein</fullName>
    </recommendedName>
</protein>
<dbReference type="KEGG" id="byl:A4V09_04180"/>
<organism evidence="1 2">
    <name type="scientific">Blautia pseudococcoides</name>
    <dbReference type="NCBI Taxonomy" id="1796616"/>
    <lineage>
        <taxon>Bacteria</taxon>
        <taxon>Bacillati</taxon>
        <taxon>Bacillota</taxon>
        <taxon>Clostridia</taxon>
        <taxon>Lachnospirales</taxon>
        <taxon>Lachnospiraceae</taxon>
        <taxon>Blautia</taxon>
    </lineage>
</organism>
<dbReference type="Proteomes" id="UP000092574">
    <property type="component" value="Chromosome"/>
</dbReference>
<dbReference type="AlphaFoldDB" id="A0A1C7I5V0"/>
<dbReference type="PIRSF" id="PIRSF033563">
    <property type="entry name" value="UCP033563"/>
    <property type="match status" value="1"/>
</dbReference>
<name>A0A1C7I5V0_9FIRM</name>
<dbReference type="EMBL" id="CP015405">
    <property type="protein sequence ID" value="ANU75030.1"/>
    <property type="molecule type" value="Genomic_DNA"/>
</dbReference>
<dbReference type="OrthoDB" id="9781616at2"/>
<reference evidence="1" key="1">
    <citation type="submission" date="2017-04" db="EMBL/GenBank/DDBJ databases">
        <title>Complete Genome Sequences of Twelve Strains of a Stable Defined Moderately Diverse Mouse Microbiota 2 (sDMDMm2).</title>
        <authorList>
            <person name="Uchimura Y."/>
            <person name="Wyss M."/>
            <person name="Brugiroux S."/>
            <person name="Limenitakis J.P."/>
            <person name="Stecher B."/>
            <person name="McCoy K.D."/>
            <person name="Macpherson A.J."/>
        </authorList>
    </citation>
    <scope>NUCLEOTIDE SEQUENCE</scope>
    <source>
        <strain evidence="1">YL58</strain>
    </source>
</reference>
<keyword evidence="2" id="KW-1185">Reference proteome</keyword>
<dbReference type="PANTHER" id="PTHR36454:SF1">
    <property type="entry name" value="DUF1015 DOMAIN-CONTAINING PROTEIN"/>
    <property type="match status" value="1"/>
</dbReference>
<proteinExistence type="predicted"/>
<evidence type="ECO:0000313" key="2">
    <source>
        <dbReference type="Proteomes" id="UP000092574"/>
    </source>
</evidence>
<dbReference type="PANTHER" id="PTHR36454">
    <property type="entry name" value="LMO2823 PROTEIN"/>
    <property type="match status" value="1"/>
</dbReference>